<feature type="transmembrane region" description="Helical" evidence="6">
    <location>
        <begin position="420"/>
        <end position="441"/>
    </location>
</feature>
<reference evidence="7 8" key="1">
    <citation type="submission" date="2018-06" db="EMBL/GenBank/DDBJ databases">
        <title>Complete Genome Sequence of the Microcystin-Degrading Bacterium Sphingosinicella microcystinivorans Strain B-9.</title>
        <authorList>
            <person name="Jin H."/>
            <person name="Nishizawa T."/>
            <person name="Guo Y."/>
            <person name="Nishizawa A."/>
            <person name="Park H."/>
            <person name="Kato H."/>
            <person name="Tsuji K."/>
            <person name="Harada K."/>
        </authorList>
    </citation>
    <scope>NUCLEOTIDE SEQUENCE [LARGE SCALE GENOMIC DNA]</scope>
    <source>
        <strain evidence="7 8">B9</strain>
    </source>
</reference>
<organism evidence="7 8">
    <name type="scientific">Sphingosinicella microcystinivorans</name>
    <dbReference type="NCBI Taxonomy" id="335406"/>
    <lineage>
        <taxon>Bacteria</taxon>
        <taxon>Pseudomonadati</taxon>
        <taxon>Pseudomonadota</taxon>
        <taxon>Alphaproteobacteria</taxon>
        <taxon>Sphingomonadales</taxon>
        <taxon>Sphingosinicellaceae</taxon>
        <taxon>Sphingosinicella</taxon>
    </lineage>
</organism>
<evidence type="ECO:0000256" key="6">
    <source>
        <dbReference type="SAM" id="Phobius"/>
    </source>
</evidence>
<keyword evidence="3 6" id="KW-0812">Transmembrane</keyword>
<evidence type="ECO:0000256" key="4">
    <source>
        <dbReference type="ARBA" id="ARBA00022989"/>
    </source>
</evidence>
<feature type="transmembrane region" description="Helical" evidence="6">
    <location>
        <begin position="363"/>
        <end position="382"/>
    </location>
</feature>
<dbReference type="PANTHER" id="PTHR43243:SF4">
    <property type="entry name" value="CATIONIC AMINO ACID TRANSPORTER 4"/>
    <property type="match status" value="1"/>
</dbReference>
<proteinExistence type="predicted"/>
<dbReference type="GO" id="GO:0016020">
    <property type="term" value="C:membrane"/>
    <property type="evidence" value="ECO:0007669"/>
    <property type="project" value="UniProtKB-SubCell"/>
</dbReference>
<evidence type="ECO:0000256" key="2">
    <source>
        <dbReference type="ARBA" id="ARBA00022448"/>
    </source>
</evidence>
<feature type="transmembrane region" description="Helical" evidence="6">
    <location>
        <begin position="182"/>
        <end position="204"/>
    </location>
</feature>
<dbReference type="PIRSF" id="PIRSF006060">
    <property type="entry name" value="AA_transporter"/>
    <property type="match status" value="1"/>
</dbReference>
<sequence length="478" mass="49945">MRVAGNIFGRRKGLDDWQSYSGNRALKRTLTWPHLVALGVGAIVGTGIYTLIGIGAGKAGPAVIVSFAIAGLVCACAALAYAELATMMPAAGSAYSYSYVALSEPVAWIVGWSLVLEYTVVCAAVAVGWSGYAVGFLNSWGFTIPHEFAAGPHAGGILNVPAVLITMAVAGLLALGTRESAFVNTLLVLLKMSALALFIFLALPAFDAANLEPFAPYGWGSEEIGGNTVGVMAGAALIFFAFYGFDAVSTAAEEAKDPSRDLTIGIIGSMLICTVVYMAVAAAAIGAMPVAEFSASGEPLAHVLRSLDWPVAAQLIGAGAIVAMPTVLLAFMYGQSRIFFAIARDGLLPERLSHVNARTGTPILMTMVTAIVVSIIAGLLPLGEIAELANTGTLAAFTAIGISLIVLRRRAPNAKRQFRVPFHLPVALVAIGGCLYLFISLPEKTQFRFLVWNLIGAGVYLAYGVRQSLIAVASRKEA</sequence>
<dbReference type="PANTHER" id="PTHR43243">
    <property type="entry name" value="INNER MEMBRANE TRANSPORTER YGJI-RELATED"/>
    <property type="match status" value="1"/>
</dbReference>
<dbReference type="GO" id="GO:0015171">
    <property type="term" value="F:amino acid transmembrane transporter activity"/>
    <property type="evidence" value="ECO:0007669"/>
    <property type="project" value="TreeGrafter"/>
</dbReference>
<keyword evidence="5 6" id="KW-0472">Membrane</keyword>
<dbReference type="InterPro" id="IPR002293">
    <property type="entry name" value="AA/rel_permease1"/>
</dbReference>
<dbReference type="Proteomes" id="UP000275727">
    <property type="component" value="Chromosome"/>
</dbReference>
<feature type="transmembrane region" description="Helical" evidence="6">
    <location>
        <begin position="388"/>
        <end position="408"/>
    </location>
</feature>
<evidence type="ECO:0000313" key="7">
    <source>
        <dbReference type="EMBL" id="BBE34438.1"/>
    </source>
</evidence>
<evidence type="ECO:0000256" key="1">
    <source>
        <dbReference type="ARBA" id="ARBA00004141"/>
    </source>
</evidence>
<feature type="transmembrane region" description="Helical" evidence="6">
    <location>
        <begin position="35"/>
        <end position="56"/>
    </location>
</feature>
<feature type="transmembrane region" description="Helical" evidence="6">
    <location>
        <begin position="447"/>
        <end position="465"/>
    </location>
</feature>
<feature type="transmembrane region" description="Helical" evidence="6">
    <location>
        <begin position="106"/>
        <end position="134"/>
    </location>
</feature>
<gene>
    <name evidence="7" type="primary">yhdG_2</name>
    <name evidence="7" type="ORF">SmB9_20960</name>
</gene>
<feature type="transmembrane region" description="Helical" evidence="6">
    <location>
        <begin position="311"/>
        <end position="334"/>
    </location>
</feature>
<keyword evidence="4 6" id="KW-1133">Transmembrane helix</keyword>
<feature type="transmembrane region" description="Helical" evidence="6">
    <location>
        <begin position="154"/>
        <end position="175"/>
    </location>
</feature>
<dbReference type="KEGG" id="smic:SmB9_20960"/>
<protein>
    <submittedName>
        <fullName evidence="7">Amino acid transporter</fullName>
    </submittedName>
</protein>
<keyword evidence="2" id="KW-0813">Transport</keyword>
<feature type="transmembrane region" description="Helical" evidence="6">
    <location>
        <begin position="266"/>
        <end position="291"/>
    </location>
</feature>
<accession>A0AAD1G151</accession>
<comment type="subcellular location">
    <subcellularLocation>
        <location evidence="1">Membrane</location>
        <topology evidence="1">Multi-pass membrane protein</topology>
    </subcellularLocation>
</comment>
<dbReference type="Gene3D" id="1.20.1740.10">
    <property type="entry name" value="Amino acid/polyamine transporter I"/>
    <property type="match status" value="1"/>
</dbReference>
<feature type="transmembrane region" description="Helical" evidence="6">
    <location>
        <begin position="62"/>
        <end position="85"/>
    </location>
</feature>
<evidence type="ECO:0000256" key="3">
    <source>
        <dbReference type="ARBA" id="ARBA00022692"/>
    </source>
</evidence>
<dbReference type="Pfam" id="PF13520">
    <property type="entry name" value="AA_permease_2"/>
    <property type="match status" value="1"/>
</dbReference>
<evidence type="ECO:0000256" key="5">
    <source>
        <dbReference type="ARBA" id="ARBA00023136"/>
    </source>
</evidence>
<feature type="transmembrane region" description="Helical" evidence="6">
    <location>
        <begin position="224"/>
        <end position="245"/>
    </location>
</feature>
<evidence type="ECO:0000313" key="8">
    <source>
        <dbReference type="Proteomes" id="UP000275727"/>
    </source>
</evidence>
<dbReference type="EMBL" id="AP018711">
    <property type="protein sequence ID" value="BBE34438.1"/>
    <property type="molecule type" value="Genomic_DNA"/>
</dbReference>
<name>A0AAD1G151_SPHMI</name>
<dbReference type="AlphaFoldDB" id="A0AAD1G151"/>